<dbReference type="EMBL" id="FONH01000014">
    <property type="protein sequence ID" value="SFF35095.1"/>
    <property type="molecule type" value="Genomic_DNA"/>
</dbReference>
<dbReference type="STRING" id="500610.SAMN02799615_03223"/>
<evidence type="ECO:0000313" key="3">
    <source>
        <dbReference type="Proteomes" id="UP000199477"/>
    </source>
</evidence>
<dbReference type="Proteomes" id="UP000199477">
    <property type="component" value="Unassembled WGS sequence"/>
</dbReference>
<dbReference type="InterPro" id="IPR035069">
    <property type="entry name" value="TTHA1013/TTHA0281-like"/>
</dbReference>
<dbReference type="InterPro" id="IPR051404">
    <property type="entry name" value="TA_system_antitoxin"/>
</dbReference>
<evidence type="ECO:0000313" key="2">
    <source>
        <dbReference type="EMBL" id="SFF35095.1"/>
    </source>
</evidence>
<organism evidence="2 3">
    <name type="scientific">Dyella marensis</name>
    <dbReference type="NCBI Taxonomy" id="500610"/>
    <lineage>
        <taxon>Bacteria</taxon>
        <taxon>Pseudomonadati</taxon>
        <taxon>Pseudomonadota</taxon>
        <taxon>Gammaproteobacteria</taxon>
        <taxon>Lysobacterales</taxon>
        <taxon>Rhodanobacteraceae</taxon>
        <taxon>Dyella</taxon>
    </lineage>
</organism>
<name>A0A1I2HY70_9GAMM</name>
<gene>
    <name evidence="2" type="ORF">SAMN02799615_03223</name>
</gene>
<evidence type="ECO:0000259" key="1">
    <source>
        <dbReference type="Pfam" id="PF15919"/>
    </source>
</evidence>
<dbReference type="SUPFAM" id="SSF143100">
    <property type="entry name" value="TTHA1013/TTHA0281-like"/>
    <property type="match status" value="1"/>
</dbReference>
<protein>
    <submittedName>
        <fullName evidence="2">Predicted nuclease of the RNAse H fold, HicB family</fullName>
    </submittedName>
</protein>
<reference evidence="3" key="1">
    <citation type="submission" date="2016-10" db="EMBL/GenBank/DDBJ databases">
        <authorList>
            <person name="Varghese N."/>
            <person name="Submissions S."/>
        </authorList>
    </citation>
    <scope>NUCLEOTIDE SEQUENCE [LARGE SCALE GENOMIC DNA]</scope>
    <source>
        <strain evidence="3">UNC178MFTsu3.1</strain>
    </source>
</reference>
<proteinExistence type="predicted"/>
<dbReference type="RefSeq" id="WP_026636789.1">
    <property type="nucleotide sequence ID" value="NZ_FONH01000014.1"/>
</dbReference>
<keyword evidence="3" id="KW-1185">Reference proteome</keyword>
<dbReference type="CDD" id="cd22231">
    <property type="entry name" value="RHH_NikR_HicB-like"/>
    <property type="match status" value="1"/>
</dbReference>
<feature type="domain" description="HicB-like antitoxin of toxin-antitoxin system" evidence="1">
    <location>
        <begin position="3"/>
        <end position="134"/>
    </location>
</feature>
<dbReference type="Pfam" id="PF15919">
    <property type="entry name" value="HicB_lk_antitox"/>
    <property type="match status" value="1"/>
</dbReference>
<dbReference type="PANTHER" id="PTHR34504">
    <property type="entry name" value="ANTITOXIN HICB"/>
    <property type="match status" value="1"/>
</dbReference>
<sequence length="142" mass="15516">MRYPVVIETGNDKTAFGVVVPDFPGVFSAGDTLDEALRNAEEAILFAIEDMVNEGKDFPDASNVADLVSGKDPKGGPKHFPPARWVWHVIDVDTSRLTAKAVRVNITVPEPLLKMIDRYVAEHPGESRSGILVRGAQAIIHR</sequence>
<dbReference type="AlphaFoldDB" id="A0A1I2HY70"/>
<dbReference type="InterPro" id="IPR031807">
    <property type="entry name" value="HicB-like"/>
</dbReference>
<accession>A0A1I2HY70</accession>
<dbReference type="Gene3D" id="3.30.160.250">
    <property type="match status" value="1"/>
</dbReference>
<dbReference type="PANTHER" id="PTHR34504:SF2">
    <property type="entry name" value="UPF0150 PROTEIN SSL0259"/>
    <property type="match status" value="1"/>
</dbReference>